<dbReference type="Gene3D" id="3.30.70.100">
    <property type="match status" value="1"/>
</dbReference>
<dbReference type="InterPro" id="IPR046670">
    <property type="entry name" value="DUF6540"/>
</dbReference>
<name>A0AAW0RYA0_9HYPO</name>
<feature type="domain" description="Stress-response A/B barrel" evidence="3">
    <location>
        <begin position="4"/>
        <end position="106"/>
    </location>
</feature>
<dbReference type="EMBL" id="JAAHCF010000163">
    <property type="protein sequence ID" value="KAK8147204.1"/>
    <property type="molecule type" value="Genomic_DNA"/>
</dbReference>
<dbReference type="InterPro" id="IPR013097">
    <property type="entry name" value="Dabb"/>
</dbReference>
<organism evidence="4 5">
    <name type="scientific">Beauveria asiatica</name>
    <dbReference type="NCBI Taxonomy" id="1069075"/>
    <lineage>
        <taxon>Eukaryota</taxon>
        <taxon>Fungi</taxon>
        <taxon>Dikarya</taxon>
        <taxon>Ascomycota</taxon>
        <taxon>Pezizomycotina</taxon>
        <taxon>Sordariomycetes</taxon>
        <taxon>Hypocreomycetidae</taxon>
        <taxon>Hypocreales</taxon>
        <taxon>Cordycipitaceae</taxon>
        <taxon>Beauveria</taxon>
    </lineage>
</organism>
<dbReference type="PANTHER" id="PTHR33178:SF10">
    <property type="entry name" value="STRESS-RESPONSE A_B BARREL DOMAIN-CONTAINING PROTEIN"/>
    <property type="match status" value="1"/>
</dbReference>
<gene>
    <name evidence="4" type="ORF">G3M48_002002</name>
</gene>
<protein>
    <recommendedName>
        <fullName evidence="3">Stress-response A/B barrel domain-containing protein</fullName>
    </recommendedName>
</protein>
<keyword evidence="5" id="KW-1185">Reference proteome</keyword>
<dbReference type="PANTHER" id="PTHR33178">
    <property type="match status" value="1"/>
</dbReference>
<evidence type="ECO:0000256" key="1">
    <source>
        <dbReference type="ARBA" id="ARBA00011738"/>
    </source>
</evidence>
<dbReference type="SUPFAM" id="SSF54909">
    <property type="entry name" value="Dimeric alpha+beta barrel"/>
    <property type="match status" value="1"/>
</dbReference>
<comment type="subunit">
    <text evidence="1">Homodimer.</text>
</comment>
<accession>A0AAW0RYA0</accession>
<dbReference type="InterPro" id="IPR044662">
    <property type="entry name" value="HS1/DABB1-like"/>
</dbReference>
<evidence type="ECO:0000256" key="2">
    <source>
        <dbReference type="SAM" id="MobiDB-lite"/>
    </source>
</evidence>
<reference evidence="4 5" key="1">
    <citation type="submission" date="2020-02" db="EMBL/GenBank/DDBJ databases">
        <title>Comparative genomics of the hypocrealean fungal genus Beauvera.</title>
        <authorList>
            <person name="Showalter D.N."/>
            <person name="Bushley K.E."/>
            <person name="Rehner S.A."/>
        </authorList>
    </citation>
    <scope>NUCLEOTIDE SEQUENCE [LARGE SCALE GENOMIC DNA]</scope>
    <source>
        <strain evidence="4 5">ARSEF4384</strain>
    </source>
</reference>
<evidence type="ECO:0000313" key="5">
    <source>
        <dbReference type="Proteomes" id="UP001397290"/>
    </source>
</evidence>
<dbReference type="SMART" id="SM00886">
    <property type="entry name" value="Dabb"/>
    <property type="match status" value="1"/>
</dbReference>
<dbReference type="AlphaFoldDB" id="A0AAW0RYA0"/>
<dbReference type="PROSITE" id="PS51502">
    <property type="entry name" value="S_R_A_B_BARREL"/>
    <property type="match status" value="1"/>
</dbReference>
<sequence length="300" mass="33878">MAPVTHIVLFEFKPEVTKAQRDEFSAEMLGLKDKCIHSKTQKPYILRSSGGTDNSIEGLQHGITHAFVVEFASVEDRQYYVKEDPAHLAFVNKLFPSLAKPYVIDFTPAMQNGSAYRPTHTPICENHEAYRGAMRAYKVFLIVKTGRNANHCGLFFETSIDRRGTIVQVTGGGRGGMRLQRQTETALDARTWDDARKDHVGWVMEARFQRVWAVVRSVPPPGKRNAKSKTAREWTELVTRKLQAQGVMENSRENEATVHEETETDSDEDDGGTVEEEQGEPLRLGIVPRVEEESEVSEEE</sequence>
<proteinExistence type="predicted"/>
<dbReference type="Proteomes" id="UP001397290">
    <property type="component" value="Unassembled WGS sequence"/>
</dbReference>
<feature type="compositionally biased region" description="Acidic residues" evidence="2">
    <location>
        <begin position="262"/>
        <end position="279"/>
    </location>
</feature>
<feature type="compositionally biased region" description="Basic and acidic residues" evidence="2">
    <location>
        <begin position="250"/>
        <end position="261"/>
    </location>
</feature>
<feature type="region of interest" description="Disordered" evidence="2">
    <location>
        <begin position="247"/>
        <end position="300"/>
    </location>
</feature>
<dbReference type="Pfam" id="PF07876">
    <property type="entry name" value="Dabb"/>
    <property type="match status" value="1"/>
</dbReference>
<evidence type="ECO:0000259" key="3">
    <source>
        <dbReference type="PROSITE" id="PS51502"/>
    </source>
</evidence>
<dbReference type="InterPro" id="IPR011008">
    <property type="entry name" value="Dimeric_a/b-barrel"/>
</dbReference>
<comment type="caution">
    <text evidence="4">The sequence shown here is derived from an EMBL/GenBank/DDBJ whole genome shotgun (WGS) entry which is preliminary data.</text>
</comment>
<evidence type="ECO:0000313" key="4">
    <source>
        <dbReference type="EMBL" id="KAK8147204.1"/>
    </source>
</evidence>
<dbReference type="Pfam" id="PF20174">
    <property type="entry name" value="DUF6540"/>
    <property type="match status" value="1"/>
</dbReference>